<evidence type="ECO:0000256" key="2">
    <source>
        <dbReference type="ARBA" id="ARBA00022485"/>
    </source>
</evidence>
<keyword evidence="4" id="KW-0479">Metal-binding</keyword>
<proteinExistence type="predicted"/>
<dbReference type="GO" id="GO:0003824">
    <property type="term" value="F:catalytic activity"/>
    <property type="evidence" value="ECO:0007669"/>
    <property type="project" value="InterPro"/>
</dbReference>
<dbReference type="InterPro" id="IPR006638">
    <property type="entry name" value="Elp3/MiaA/NifB-like_rSAM"/>
</dbReference>
<feature type="domain" description="Radical SAM core" evidence="7">
    <location>
        <begin position="1"/>
        <end position="166"/>
    </location>
</feature>
<keyword evidence="3" id="KW-0949">S-adenosyl-L-methionine</keyword>
<dbReference type="InterPro" id="IPR032432">
    <property type="entry name" value="Radical_SAM_C"/>
</dbReference>
<dbReference type="InterPro" id="IPR039661">
    <property type="entry name" value="ELP3"/>
</dbReference>
<dbReference type="Pfam" id="PF16199">
    <property type="entry name" value="Radical_SAM_C"/>
    <property type="match status" value="1"/>
</dbReference>
<dbReference type="InterPro" id="IPR005911">
    <property type="entry name" value="YhcC-like"/>
</dbReference>
<keyword evidence="5" id="KW-0408">Iron</keyword>
<evidence type="ECO:0000256" key="5">
    <source>
        <dbReference type="ARBA" id="ARBA00023004"/>
    </source>
</evidence>
<dbReference type="PROSITE" id="PS51918">
    <property type="entry name" value="RADICAL_SAM"/>
    <property type="match status" value="1"/>
</dbReference>
<dbReference type="PANTHER" id="PTHR11135:SF1">
    <property type="entry name" value="PROTEIN YHCC"/>
    <property type="match status" value="1"/>
</dbReference>
<protein>
    <submittedName>
        <fullName evidence="8">TIGR01212 family radical SAM protein</fullName>
    </submittedName>
</protein>
<evidence type="ECO:0000256" key="1">
    <source>
        <dbReference type="ARBA" id="ARBA00001966"/>
    </source>
</evidence>
<evidence type="ECO:0000313" key="8">
    <source>
        <dbReference type="EMBL" id="HDI82429.1"/>
    </source>
</evidence>
<comment type="cofactor">
    <cofactor evidence="1">
        <name>[4Fe-4S] cluster</name>
        <dbReference type="ChEBI" id="CHEBI:49883"/>
    </cofactor>
</comment>
<dbReference type="EMBL" id="DQWE01000060">
    <property type="protein sequence ID" value="HDI82429.1"/>
    <property type="molecule type" value="Genomic_DNA"/>
</dbReference>
<dbReference type="NCBIfam" id="TIGR01212">
    <property type="entry name" value="TIGR01212 family radical SAM protein"/>
    <property type="match status" value="1"/>
</dbReference>
<evidence type="ECO:0000256" key="4">
    <source>
        <dbReference type="ARBA" id="ARBA00022723"/>
    </source>
</evidence>
<dbReference type="SUPFAM" id="SSF102114">
    <property type="entry name" value="Radical SAM enzymes"/>
    <property type="match status" value="1"/>
</dbReference>
<evidence type="ECO:0000259" key="7">
    <source>
        <dbReference type="PROSITE" id="PS51918"/>
    </source>
</evidence>
<dbReference type="AlphaFoldDB" id="A0A7C0VAV7"/>
<keyword evidence="2" id="KW-0004">4Fe-4S</keyword>
<organism evidence="8">
    <name type="scientific">candidate division WOR-3 bacterium</name>
    <dbReference type="NCBI Taxonomy" id="2052148"/>
    <lineage>
        <taxon>Bacteria</taxon>
        <taxon>Bacteria division WOR-3</taxon>
    </lineage>
</organism>
<dbReference type="GO" id="GO:0051539">
    <property type="term" value="F:4 iron, 4 sulfur cluster binding"/>
    <property type="evidence" value="ECO:0007669"/>
    <property type="project" value="UniProtKB-KW"/>
</dbReference>
<evidence type="ECO:0000256" key="6">
    <source>
        <dbReference type="ARBA" id="ARBA00023014"/>
    </source>
</evidence>
<keyword evidence="6" id="KW-0411">Iron-sulfur</keyword>
<feature type="non-terminal residue" evidence="8">
    <location>
        <position position="1"/>
    </location>
</feature>
<dbReference type="Gene3D" id="3.80.30.20">
    <property type="entry name" value="tm_1862 like domain"/>
    <property type="match status" value="1"/>
</dbReference>
<dbReference type="InterPro" id="IPR058240">
    <property type="entry name" value="rSAM_sf"/>
</dbReference>
<gene>
    <name evidence="8" type="ORF">ENF18_01385</name>
</gene>
<evidence type="ECO:0000256" key="3">
    <source>
        <dbReference type="ARBA" id="ARBA00022691"/>
    </source>
</evidence>
<comment type="caution">
    <text evidence="8">The sequence shown here is derived from an EMBL/GenBank/DDBJ whole genome shotgun (WGS) entry which is preliminary data.</text>
</comment>
<dbReference type="GO" id="GO:0046872">
    <property type="term" value="F:metal ion binding"/>
    <property type="evidence" value="ECO:0007669"/>
    <property type="project" value="UniProtKB-KW"/>
</dbReference>
<name>A0A7C0VAV7_UNCW3</name>
<accession>A0A7C0VAV7</accession>
<reference evidence="8" key="1">
    <citation type="journal article" date="2020" name="mSystems">
        <title>Genome- and Community-Level Interaction Insights into Carbon Utilization and Element Cycling Functions of Hydrothermarchaeota in Hydrothermal Sediment.</title>
        <authorList>
            <person name="Zhou Z."/>
            <person name="Liu Y."/>
            <person name="Xu W."/>
            <person name="Pan J."/>
            <person name="Luo Z.H."/>
            <person name="Li M."/>
        </authorList>
    </citation>
    <scope>NUCLEOTIDE SEQUENCE [LARGE SCALE GENOMIC DNA]</scope>
    <source>
        <strain evidence="8">HyVt-102</strain>
    </source>
</reference>
<dbReference type="Pfam" id="PF04055">
    <property type="entry name" value="Radical_SAM"/>
    <property type="match status" value="1"/>
</dbReference>
<dbReference type="Proteomes" id="UP000885847">
    <property type="component" value="Unassembled WGS sequence"/>
</dbReference>
<dbReference type="InterPro" id="IPR007197">
    <property type="entry name" value="rSAM"/>
</dbReference>
<dbReference type="SMART" id="SM00729">
    <property type="entry name" value="Elp3"/>
    <property type="match status" value="1"/>
</dbReference>
<dbReference type="PANTHER" id="PTHR11135">
    <property type="entry name" value="HISTONE ACETYLTRANSFERASE-RELATED"/>
    <property type="match status" value="1"/>
</dbReference>
<dbReference type="InterPro" id="IPR023404">
    <property type="entry name" value="rSAM_horseshoe"/>
</dbReference>
<sequence length="194" mass="22004">YTSVLDIDGVVGISISTRPDCLQPEILDIIEEIASMTHLWLEIGVQTVNDSTLKLVNRQHTAKDSMDAIIRAKKRKSINVLAHIIIGLPGEDDQDFIKTARAISDWGIDGVKLHHLYVVKNTVLARMYSRGEVKVFETPEEYAEKAILFLKNLREGIIIHRLSGYAHKEYLIAPEWTAHRGIADRIIREYFSKG</sequence>